<dbReference type="SUPFAM" id="SSF55874">
    <property type="entry name" value="ATPase domain of HSP90 chaperone/DNA topoisomerase II/histidine kinase"/>
    <property type="match status" value="1"/>
</dbReference>
<feature type="transmembrane region" description="Helical" evidence="10">
    <location>
        <begin position="6"/>
        <end position="24"/>
    </location>
</feature>
<name>A0A248TEX4_9BACI</name>
<dbReference type="EMBL" id="CP022983">
    <property type="protein sequence ID" value="ASV66755.1"/>
    <property type="molecule type" value="Genomic_DNA"/>
</dbReference>
<dbReference type="CDD" id="cd00130">
    <property type="entry name" value="PAS"/>
    <property type="match status" value="2"/>
</dbReference>
<dbReference type="InterPro" id="IPR004358">
    <property type="entry name" value="Sig_transdc_His_kin-like_C"/>
</dbReference>
<reference evidence="14 15" key="1">
    <citation type="submission" date="2017-08" db="EMBL/GenBank/DDBJ databases">
        <title>Complete Genome Sequence of Bacillus kochii Oregon-R-modENCODE STRAIN BDGP4, isolated from Drosophila melanogaster gut.</title>
        <authorList>
            <person name="Wan K.H."/>
            <person name="Yu C."/>
            <person name="Park S."/>
            <person name="Hammonds A.S."/>
            <person name="Booth B.W."/>
            <person name="Celniker S.E."/>
        </authorList>
    </citation>
    <scope>NUCLEOTIDE SEQUENCE [LARGE SCALE GENOMIC DNA]</scope>
    <source>
        <strain evidence="14 15">BDGP4</strain>
    </source>
</reference>
<evidence type="ECO:0000256" key="1">
    <source>
        <dbReference type="ARBA" id="ARBA00000085"/>
    </source>
</evidence>
<organism evidence="14 15">
    <name type="scientific">Cytobacillus kochii</name>
    <dbReference type="NCBI Taxonomy" id="859143"/>
    <lineage>
        <taxon>Bacteria</taxon>
        <taxon>Bacillati</taxon>
        <taxon>Bacillota</taxon>
        <taxon>Bacilli</taxon>
        <taxon>Bacillales</taxon>
        <taxon>Bacillaceae</taxon>
        <taxon>Cytobacillus</taxon>
    </lineage>
</organism>
<dbReference type="OrthoDB" id="9815750at2"/>
<dbReference type="InterPro" id="IPR000700">
    <property type="entry name" value="PAS-assoc_C"/>
</dbReference>
<dbReference type="GO" id="GO:0005524">
    <property type="term" value="F:ATP binding"/>
    <property type="evidence" value="ECO:0007669"/>
    <property type="project" value="UniProtKB-KW"/>
</dbReference>
<feature type="domain" description="PAS" evidence="12">
    <location>
        <begin position="68"/>
        <end position="116"/>
    </location>
</feature>
<gene>
    <name evidence="14" type="ORF">CKF48_05130</name>
</gene>
<dbReference type="Pfam" id="PF02518">
    <property type="entry name" value="HATPase_c"/>
    <property type="match status" value="1"/>
</dbReference>
<evidence type="ECO:0000256" key="7">
    <source>
        <dbReference type="ARBA" id="ARBA00022840"/>
    </source>
</evidence>
<dbReference type="InterPro" id="IPR005467">
    <property type="entry name" value="His_kinase_dom"/>
</dbReference>
<dbReference type="EC" id="2.7.13.3" evidence="2"/>
<dbReference type="InterPro" id="IPR000014">
    <property type="entry name" value="PAS"/>
</dbReference>
<evidence type="ECO:0000256" key="6">
    <source>
        <dbReference type="ARBA" id="ARBA00022777"/>
    </source>
</evidence>
<comment type="catalytic activity">
    <reaction evidence="1">
        <text>ATP + protein L-histidine = ADP + protein N-phospho-L-histidine.</text>
        <dbReference type="EC" id="2.7.13.3"/>
    </reaction>
</comment>
<dbReference type="CDD" id="cd00082">
    <property type="entry name" value="HisKA"/>
    <property type="match status" value="1"/>
</dbReference>
<evidence type="ECO:0000259" key="11">
    <source>
        <dbReference type="PROSITE" id="PS50109"/>
    </source>
</evidence>
<dbReference type="SMART" id="SM00387">
    <property type="entry name" value="HATPase_c"/>
    <property type="match status" value="1"/>
</dbReference>
<dbReference type="Gene3D" id="3.30.565.10">
    <property type="entry name" value="Histidine kinase-like ATPase, C-terminal domain"/>
    <property type="match status" value="1"/>
</dbReference>
<evidence type="ECO:0000256" key="5">
    <source>
        <dbReference type="ARBA" id="ARBA00022741"/>
    </source>
</evidence>
<dbReference type="PANTHER" id="PTHR43065">
    <property type="entry name" value="SENSOR HISTIDINE KINASE"/>
    <property type="match status" value="1"/>
</dbReference>
<dbReference type="FunFam" id="1.10.287.130:FF:000040">
    <property type="entry name" value="PAS domain-containing sensor histidine kinase"/>
    <property type="match status" value="1"/>
</dbReference>
<evidence type="ECO:0000256" key="10">
    <source>
        <dbReference type="SAM" id="Phobius"/>
    </source>
</evidence>
<dbReference type="RefSeq" id="WP_095370330.1">
    <property type="nucleotide sequence ID" value="NZ_CP022983.1"/>
</dbReference>
<dbReference type="Pfam" id="PF08448">
    <property type="entry name" value="PAS_4"/>
    <property type="match status" value="1"/>
</dbReference>
<dbReference type="Proteomes" id="UP000215137">
    <property type="component" value="Chromosome"/>
</dbReference>
<keyword evidence="4" id="KW-0808">Transferase</keyword>
<dbReference type="PANTHER" id="PTHR43065:SF34">
    <property type="entry name" value="SPORULATION KINASE A"/>
    <property type="match status" value="1"/>
</dbReference>
<keyword evidence="7" id="KW-0067">ATP-binding</keyword>
<evidence type="ECO:0000259" key="12">
    <source>
        <dbReference type="PROSITE" id="PS50112"/>
    </source>
</evidence>
<feature type="domain" description="PAC" evidence="13">
    <location>
        <begin position="147"/>
        <end position="199"/>
    </location>
</feature>
<proteinExistence type="predicted"/>
<dbReference type="InterPro" id="IPR003594">
    <property type="entry name" value="HATPase_dom"/>
</dbReference>
<dbReference type="SMART" id="SM00091">
    <property type="entry name" value="PAS"/>
    <property type="match status" value="2"/>
</dbReference>
<accession>A0A248TEX4</accession>
<dbReference type="NCBIfam" id="TIGR00229">
    <property type="entry name" value="sensory_box"/>
    <property type="match status" value="2"/>
</dbReference>
<evidence type="ECO:0000313" key="14">
    <source>
        <dbReference type="EMBL" id="ASV66755.1"/>
    </source>
</evidence>
<evidence type="ECO:0000259" key="13">
    <source>
        <dbReference type="PROSITE" id="PS50113"/>
    </source>
</evidence>
<feature type="transmembrane region" description="Helical" evidence="10">
    <location>
        <begin position="36"/>
        <end position="56"/>
    </location>
</feature>
<keyword evidence="6 14" id="KW-0418">Kinase</keyword>
<dbReference type="InterPro" id="IPR036097">
    <property type="entry name" value="HisK_dim/P_sf"/>
</dbReference>
<dbReference type="SUPFAM" id="SSF47384">
    <property type="entry name" value="Homodimeric domain of signal transducing histidine kinase"/>
    <property type="match status" value="1"/>
</dbReference>
<dbReference type="Gene3D" id="1.10.287.130">
    <property type="match status" value="1"/>
</dbReference>
<evidence type="ECO:0000256" key="2">
    <source>
        <dbReference type="ARBA" id="ARBA00012438"/>
    </source>
</evidence>
<evidence type="ECO:0000256" key="9">
    <source>
        <dbReference type="ARBA" id="ARBA00023012"/>
    </source>
</evidence>
<dbReference type="PROSITE" id="PS50112">
    <property type="entry name" value="PAS"/>
    <property type="match status" value="2"/>
</dbReference>
<dbReference type="GO" id="GO:0000155">
    <property type="term" value="F:phosphorelay sensor kinase activity"/>
    <property type="evidence" value="ECO:0007669"/>
    <property type="project" value="InterPro"/>
</dbReference>
<feature type="domain" description="PAS" evidence="12">
    <location>
        <begin position="200"/>
        <end position="270"/>
    </location>
</feature>
<dbReference type="SMART" id="SM00388">
    <property type="entry name" value="HisKA"/>
    <property type="match status" value="1"/>
</dbReference>
<dbReference type="InterPro" id="IPR036890">
    <property type="entry name" value="HATPase_C_sf"/>
</dbReference>
<dbReference type="InterPro" id="IPR003661">
    <property type="entry name" value="HisK_dim/P_dom"/>
</dbReference>
<evidence type="ECO:0000256" key="8">
    <source>
        <dbReference type="ARBA" id="ARBA00022969"/>
    </source>
</evidence>
<dbReference type="PROSITE" id="PS50113">
    <property type="entry name" value="PAC"/>
    <property type="match status" value="2"/>
</dbReference>
<keyword evidence="10" id="KW-1133">Transmembrane helix</keyword>
<protein>
    <recommendedName>
        <fullName evidence="2">histidine kinase</fullName>
        <ecNumber evidence="2">2.7.13.3</ecNumber>
    </recommendedName>
</protein>
<evidence type="ECO:0000256" key="4">
    <source>
        <dbReference type="ARBA" id="ARBA00022679"/>
    </source>
</evidence>
<keyword evidence="10" id="KW-0472">Membrane</keyword>
<dbReference type="Gene3D" id="3.30.450.20">
    <property type="entry name" value="PAS domain"/>
    <property type="match status" value="2"/>
</dbReference>
<dbReference type="Pfam" id="PF00512">
    <property type="entry name" value="HisKA"/>
    <property type="match status" value="1"/>
</dbReference>
<dbReference type="SUPFAM" id="SSF55785">
    <property type="entry name" value="PYP-like sensor domain (PAS domain)"/>
    <property type="match status" value="2"/>
</dbReference>
<keyword evidence="15" id="KW-1185">Reference proteome</keyword>
<dbReference type="KEGG" id="bko:CKF48_05130"/>
<dbReference type="PRINTS" id="PR00344">
    <property type="entry name" value="BCTRLSENSOR"/>
</dbReference>
<dbReference type="InterPro" id="IPR035965">
    <property type="entry name" value="PAS-like_dom_sf"/>
</dbReference>
<feature type="domain" description="PAC" evidence="13">
    <location>
        <begin position="273"/>
        <end position="324"/>
    </location>
</feature>
<dbReference type="Pfam" id="PF13426">
    <property type="entry name" value="PAS_9"/>
    <property type="match status" value="1"/>
</dbReference>
<keyword evidence="5" id="KW-0547">Nucleotide-binding</keyword>
<keyword evidence="9" id="KW-0902">Two-component regulatory system</keyword>
<evidence type="ECO:0000256" key="3">
    <source>
        <dbReference type="ARBA" id="ARBA00022553"/>
    </source>
</evidence>
<evidence type="ECO:0000313" key="15">
    <source>
        <dbReference type="Proteomes" id="UP000215137"/>
    </source>
</evidence>
<feature type="domain" description="Histidine kinase" evidence="11">
    <location>
        <begin position="337"/>
        <end position="543"/>
    </location>
</feature>
<keyword evidence="3" id="KW-0597">Phosphoprotein</keyword>
<dbReference type="GO" id="GO:0030435">
    <property type="term" value="P:sporulation resulting in formation of a cellular spore"/>
    <property type="evidence" value="ECO:0007669"/>
    <property type="project" value="UniProtKB-KW"/>
</dbReference>
<dbReference type="InterPro" id="IPR013656">
    <property type="entry name" value="PAS_4"/>
</dbReference>
<keyword evidence="8" id="KW-0749">Sporulation</keyword>
<sequence length="550" mass="63129">MKTKFLIFFFLGSIIWVISTNLLIREFHTSSNLISMIHIKEILYISFTTCLFYYFIKRIEELNTSKEDKERLSTLINAMVDFVNFKDEKGRWIEANKVALELFNLEEDQYRGKTDIELGDQARSFYKNSFAHCMISDEETWDSGKIARIEENILQPDGTKKIFDTIKVPLFHEDRSRKGLVIIGRDISEKKRLDELLQESQQQYKSLFLYSQDMIVMMDLSGRITQANPQFKEITGYQPEEVLQQPITHLFPKDLHDELFKSLEHIRQTNQHIQCEMAMNHKNGPQIILECTAVPMIINNKQAGIICYGKDVTKLRLAEEQLRKTEKLSVVGELSASVAHEIRNPLTSLKGFVQVLTTEDSKHEFYYRIMEEELDRINHIVSELLLLAKPQEIKFIQADIYELLHNVISLLKTEASLHNIQIQLKSYLRTQISILCEPNQLKQLFINLIKNAIEASTDGDGEIMISLEKEEDTAIIKISDNGDGMSPELLTKLGEPFYSSKEKGTGLGLTVSNKIVQSHNGSIHFSSILHEGTTVTVKLPIQIASRVPVG</sequence>
<keyword evidence="10" id="KW-0812">Transmembrane</keyword>
<dbReference type="PROSITE" id="PS50109">
    <property type="entry name" value="HIS_KIN"/>
    <property type="match status" value="1"/>
</dbReference>
<dbReference type="AlphaFoldDB" id="A0A248TEX4"/>